<evidence type="ECO:0000256" key="10">
    <source>
        <dbReference type="ARBA" id="ARBA00023136"/>
    </source>
</evidence>
<dbReference type="InterPro" id="IPR054722">
    <property type="entry name" value="PolX-like_BBD"/>
</dbReference>
<dbReference type="FunFam" id="3.80.10.10:FF:000719">
    <property type="entry name" value="MDIS1-interacting receptor like kinase 2 isoform A"/>
    <property type="match status" value="1"/>
</dbReference>
<evidence type="ECO:0000259" key="14">
    <source>
        <dbReference type="PROSITE" id="PS50994"/>
    </source>
</evidence>
<feature type="compositionally biased region" description="Low complexity" evidence="12">
    <location>
        <begin position="578"/>
        <end position="596"/>
    </location>
</feature>
<dbReference type="SUPFAM" id="SSF56672">
    <property type="entry name" value="DNA/RNA polymerases"/>
    <property type="match status" value="1"/>
</dbReference>
<evidence type="ECO:0000256" key="11">
    <source>
        <dbReference type="ARBA" id="ARBA00038043"/>
    </source>
</evidence>
<feature type="region of interest" description="Disordered" evidence="12">
    <location>
        <begin position="1464"/>
        <end position="1483"/>
    </location>
</feature>
<evidence type="ECO:0000256" key="8">
    <source>
        <dbReference type="ARBA" id="ARBA00022750"/>
    </source>
</evidence>
<evidence type="ECO:0000256" key="5">
    <source>
        <dbReference type="ARBA" id="ARBA00022692"/>
    </source>
</evidence>
<keyword evidence="8" id="KW-0645">Protease</keyword>
<evidence type="ECO:0000256" key="12">
    <source>
        <dbReference type="SAM" id="MobiDB-lite"/>
    </source>
</evidence>
<dbReference type="InterPro" id="IPR025724">
    <property type="entry name" value="GAG-pre-integrase_dom"/>
</dbReference>
<reference evidence="15 16" key="1">
    <citation type="journal article" date="2020" name="Mol. Plant">
        <title>The Chromosome-Based Rubber Tree Genome Provides New Insights into Spurge Genome Evolution and Rubber Biosynthesis.</title>
        <authorList>
            <person name="Liu J."/>
            <person name="Shi C."/>
            <person name="Shi C.C."/>
            <person name="Li W."/>
            <person name="Zhang Q.J."/>
            <person name="Zhang Y."/>
            <person name="Li K."/>
            <person name="Lu H.F."/>
            <person name="Shi C."/>
            <person name="Zhu S.T."/>
            <person name="Xiao Z.Y."/>
            <person name="Nan H."/>
            <person name="Yue Y."/>
            <person name="Zhu X.G."/>
            <person name="Wu Y."/>
            <person name="Hong X.N."/>
            <person name="Fan G.Y."/>
            <person name="Tong Y."/>
            <person name="Zhang D."/>
            <person name="Mao C.L."/>
            <person name="Liu Y.L."/>
            <person name="Hao S.J."/>
            <person name="Liu W.Q."/>
            <person name="Lv M.Q."/>
            <person name="Zhang H.B."/>
            <person name="Liu Y."/>
            <person name="Hu-Tang G.R."/>
            <person name="Wang J.P."/>
            <person name="Wang J.H."/>
            <person name="Sun Y.H."/>
            <person name="Ni S.B."/>
            <person name="Chen W.B."/>
            <person name="Zhang X.C."/>
            <person name="Jiao Y.N."/>
            <person name="Eichler E.E."/>
            <person name="Li G.H."/>
            <person name="Liu X."/>
            <person name="Gao L.Z."/>
        </authorList>
    </citation>
    <scope>NUCLEOTIDE SEQUENCE [LARGE SCALE GENOMIC DNA]</scope>
    <source>
        <strain evidence="16">cv. GT1</strain>
        <tissue evidence="15">Leaf</tissue>
    </source>
</reference>
<dbReference type="InterPro" id="IPR043502">
    <property type="entry name" value="DNA/RNA_pol_sf"/>
</dbReference>
<dbReference type="InterPro" id="IPR001611">
    <property type="entry name" value="Leu-rich_rpt"/>
</dbReference>
<dbReference type="Pfam" id="PF07727">
    <property type="entry name" value="RVT_2"/>
    <property type="match status" value="1"/>
</dbReference>
<feature type="compositionally biased region" description="Basic and acidic residues" evidence="12">
    <location>
        <begin position="972"/>
        <end position="983"/>
    </location>
</feature>
<evidence type="ECO:0000256" key="9">
    <source>
        <dbReference type="ARBA" id="ARBA00022989"/>
    </source>
</evidence>
<dbReference type="InterPro" id="IPR032675">
    <property type="entry name" value="LRR_dom_sf"/>
</dbReference>
<feature type="domain" description="Integrase catalytic" evidence="14">
    <location>
        <begin position="857"/>
        <end position="952"/>
    </location>
</feature>
<evidence type="ECO:0000256" key="4">
    <source>
        <dbReference type="ARBA" id="ARBA00022614"/>
    </source>
</evidence>
<dbReference type="Proteomes" id="UP000467840">
    <property type="component" value="Chromosome 11"/>
</dbReference>
<evidence type="ECO:0000313" key="15">
    <source>
        <dbReference type="EMBL" id="KAF2322147.1"/>
    </source>
</evidence>
<keyword evidence="3" id="KW-0964">Secreted</keyword>
<protein>
    <recommendedName>
        <fullName evidence="14">Integrase catalytic domain-containing protein</fullName>
    </recommendedName>
</protein>
<dbReference type="InterPro" id="IPR003591">
    <property type="entry name" value="Leu-rich_rpt_typical-subtyp"/>
</dbReference>
<name>A0A6A6N9S3_HEVBR</name>
<dbReference type="Pfam" id="PF08263">
    <property type="entry name" value="LRRNT_2"/>
    <property type="match status" value="1"/>
</dbReference>
<evidence type="ECO:0000256" key="13">
    <source>
        <dbReference type="SAM" id="SignalP"/>
    </source>
</evidence>
<evidence type="ECO:0000256" key="2">
    <source>
        <dbReference type="ARBA" id="ARBA00004370"/>
    </source>
</evidence>
<keyword evidence="6 13" id="KW-0732">Signal</keyword>
<dbReference type="GO" id="GO:0015074">
    <property type="term" value="P:DNA integration"/>
    <property type="evidence" value="ECO:0007669"/>
    <property type="project" value="InterPro"/>
</dbReference>
<dbReference type="Pfam" id="PF00560">
    <property type="entry name" value="LRR_1"/>
    <property type="match status" value="1"/>
</dbReference>
<proteinExistence type="inferred from homology"/>
<keyword evidence="8" id="KW-0064">Aspartyl protease</keyword>
<dbReference type="InterPro" id="IPR013103">
    <property type="entry name" value="RVT_2"/>
</dbReference>
<dbReference type="Pfam" id="PF13976">
    <property type="entry name" value="gag_pre-integrs"/>
    <property type="match status" value="1"/>
</dbReference>
<gene>
    <name evidence="15" type="ORF">GH714_007826</name>
</gene>
<keyword evidence="3" id="KW-0134">Cell wall</keyword>
<comment type="subcellular location">
    <subcellularLocation>
        <location evidence="2">Membrane</location>
    </subcellularLocation>
    <subcellularLocation>
        <location evidence="1">Secreted</location>
        <location evidence="1">Cell wall</location>
    </subcellularLocation>
</comment>
<dbReference type="Pfam" id="PF22936">
    <property type="entry name" value="Pol_BBD"/>
    <property type="match status" value="1"/>
</dbReference>
<dbReference type="CDD" id="cd09272">
    <property type="entry name" value="RNase_HI_RT_Ty1"/>
    <property type="match status" value="1"/>
</dbReference>
<feature type="compositionally biased region" description="Basic and acidic residues" evidence="12">
    <location>
        <begin position="1473"/>
        <end position="1483"/>
    </location>
</feature>
<feature type="chain" id="PRO_5025568709" description="Integrase catalytic domain-containing protein" evidence="13">
    <location>
        <begin position="26"/>
        <end position="1483"/>
    </location>
</feature>
<feature type="region of interest" description="Disordered" evidence="12">
    <location>
        <begin position="578"/>
        <end position="632"/>
    </location>
</feature>
<dbReference type="PANTHER" id="PTHR47988">
    <property type="entry name" value="SOMATIC EMBRYOGENESIS RECEPTOR KINASE 1"/>
    <property type="match status" value="1"/>
</dbReference>
<evidence type="ECO:0000256" key="6">
    <source>
        <dbReference type="ARBA" id="ARBA00022729"/>
    </source>
</evidence>
<dbReference type="InterPro" id="IPR012337">
    <property type="entry name" value="RNaseH-like_sf"/>
</dbReference>
<keyword evidence="8" id="KW-0378">Hydrolase</keyword>
<keyword evidence="4" id="KW-0433">Leucine-rich repeat</keyword>
<dbReference type="InterPro" id="IPR001584">
    <property type="entry name" value="Integrase_cat-core"/>
</dbReference>
<dbReference type="EMBL" id="JAAGAX010000002">
    <property type="protein sequence ID" value="KAF2322147.1"/>
    <property type="molecule type" value="Genomic_DNA"/>
</dbReference>
<dbReference type="SUPFAM" id="SSF52058">
    <property type="entry name" value="L domain-like"/>
    <property type="match status" value="1"/>
</dbReference>
<evidence type="ECO:0000256" key="1">
    <source>
        <dbReference type="ARBA" id="ARBA00004191"/>
    </source>
</evidence>
<dbReference type="PROSITE" id="PS50994">
    <property type="entry name" value="INTEGRASE"/>
    <property type="match status" value="1"/>
</dbReference>
<feature type="compositionally biased region" description="Basic and acidic residues" evidence="12">
    <location>
        <begin position="997"/>
        <end position="1011"/>
    </location>
</feature>
<feature type="signal peptide" evidence="13">
    <location>
        <begin position="1"/>
        <end position="25"/>
    </location>
</feature>
<dbReference type="Pfam" id="PF13855">
    <property type="entry name" value="LRR_8"/>
    <property type="match status" value="1"/>
</dbReference>
<dbReference type="Gene3D" id="3.80.10.10">
    <property type="entry name" value="Ribonuclease Inhibitor"/>
    <property type="match status" value="2"/>
</dbReference>
<dbReference type="InterPro" id="IPR036397">
    <property type="entry name" value="RNaseH_sf"/>
</dbReference>
<evidence type="ECO:0000256" key="7">
    <source>
        <dbReference type="ARBA" id="ARBA00022737"/>
    </source>
</evidence>
<dbReference type="SMART" id="SM00369">
    <property type="entry name" value="LRR_TYP"/>
    <property type="match status" value="6"/>
</dbReference>
<dbReference type="Pfam" id="PF14223">
    <property type="entry name" value="Retrotran_gag_2"/>
    <property type="match status" value="1"/>
</dbReference>
<dbReference type="InterPro" id="IPR013210">
    <property type="entry name" value="LRR_N_plant-typ"/>
</dbReference>
<dbReference type="GO" id="GO:0003676">
    <property type="term" value="F:nucleic acid binding"/>
    <property type="evidence" value="ECO:0007669"/>
    <property type="project" value="InterPro"/>
</dbReference>
<keyword evidence="7" id="KW-0677">Repeat</keyword>
<dbReference type="SUPFAM" id="SSF53098">
    <property type="entry name" value="Ribonuclease H-like"/>
    <property type="match status" value="1"/>
</dbReference>
<organism evidence="15 16">
    <name type="scientific">Hevea brasiliensis</name>
    <name type="common">Para rubber tree</name>
    <name type="synonym">Siphonia brasiliensis</name>
    <dbReference type="NCBI Taxonomy" id="3981"/>
    <lineage>
        <taxon>Eukaryota</taxon>
        <taxon>Viridiplantae</taxon>
        <taxon>Streptophyta</taxon>
        <taxon>Embryophyta</taxon>
        <taxon>Tracheophyta</taxon>
        <taxon>Spermatophyta</taxon>
        <taxon>Magnoliopsida</taxon>
        <taxon>eudicotyledons</taxon>
        <taxon>Gunneridae</taxon>
        <taxon>Pentapetalae</taxon>
        <taxon>rosids</taxon>
        <taxon>fabids</taxon>
        <taxon>Malpighiales</taxon>
        <taxon>Euphorbiaceae</taxon>
        <taxon>Crotonoideae</taxon>
        <taxon>Micrandreae</taxon>
        <taxon>Hevea</taxon>
    </lineage>
</organism>
<keyword evidence="16" id="KW-1185">Reference proteome</keyword>
<comment type="caution">
    <text evidence="15">The sequence shown here is derived from an EMBL/GenBank/DDBJ whole genome shotgun (WGS) entry which is preliminary data.</text>
</comment>
<keyword evidence="9" id="KW-1133">Transmembrane helix</keyword>
<evidence type="ECO:0000256" key="3">
    <source>
        <dbReference type="ARBA" id="ARBA00022512"/>
    </source>
</evidence>
<accession>A0A6A6N9S3</accession>
<dbReference type="FunFam" id="3.80.10.10:FF:000400">
    <property type="entry name" value="Nuclear pore complex protein NUP107"/>
    <property type="match status" value="1"/>
</dbReference>
<sequence>MLFQTLLIFIFLSSISFFINSSASAATTAVSANAKSDELAKGGKEADCLLKWKASLDNQSQSALGSWVGTRPCNWIGVTCDGFGSVTILSLTTLGLRGTLHSFNFSCFPNLISLEIRNNLLHGTLPSHICNLSKITLLDLSANYLTGNIPSEIGMLTDLNTLILSVNLLNGHIPHEIGMLSSLSELYLDKNNLIGLIPASMINLKNLSILHLSDNKLSGSIPSEIGFLKSLKELNLSSNVLSGPIPPSIGKLRELKILKLYQNELSGSIPHEIGMLSSLSKLYLYENNLTGSIPTSIGELKSLNKLMLFSNQLNGSLPLELNNLTHLKALHLSWNGFTGHLPDDSLNDLLTMASSLNVANFVTLKLKQSNYPLWREQLLSLAESQELSDHLVNGFPEDQKFVTPPNPIPENYQPQQSDIFKAWQKSDRLLRGWIYGTLSEESLGLVIGLETVHTVWSALKDAYAQDSQEREFTLRQQLTYFRKDENRSITEHLRLFKELCDSLAAIGKKVPDEEKVFCLLTSLGPQYETFTTTMLKPPRPNFNELVSQLKNLDQRRVWFSTQNESGLDQISHVAFYGNQQNSSSNSSNRRPRFNSQGRGFQAQQTQNPFPNKESYSSQRRPPPAGRRRMTPAERELYKNEVCQYCNRDGHIAKICWWIPQEKQSSPAQALSALTLDTDVVDTDWVADSGASNHMTGNKNLFHKLTDYYGPDSITIGDGTFLSIDGVGMTSIEQKQKLSLSNVFSVPALKKNLLSVGQLTDDYPVNCEFSNVSISVKDRQTGQVLLQGPRKNNLYILSGNPKAYFSNRFRSGTADIWHQRLGHPQPSAISILFNKNLIDVKGSLHSKFLCDSCQLGKLSKFPFSLSSNKSTTVFEKVHCDLWGPAPVLSFAKFKYYACLVDDYSKYSWLIPLKKKSDFFVAYKAFEQFVLRQFGKTIKVFHSDGGGEFLNNALSSHFLSQGPDVLPVPIPATHDNRTIGDHETESDPTSESPLAAHHSHSDAVQDDGMHLEQAEQEQLSPPPLFLSNRVEDTVQNSLAAEDVVGKQVAAIESDSVFLSSPTNTHVPGTSMIDGTVISLPTVHTDQEELLPEVCSSSLAEISAEQVQDEALQPRHSMVTRSQSGIVKPNPNLADPSLFVMHTSTGVLVLLIYVDDMLLTGSSMALVQNFLQVLSKEFSMKDLGPLHHFLGIQIQSTDSGLQLNQTRYAYSILERAQMVDCQPMPTPLVQRHDAVTDPTPVADPTFFRGLVGSLQYLTLTRPDLSYSVNYISQFMHSPTLSHLKYVRRILRYLKGTIHFGLFFKKDTSLVLSAFSDADWAGCPTTRRSTTGYCTFLGCNIISWCAKKQHTVARSSTEAEYRSMAHTAAELTWLGYLLQDLQIYPKQPPILYGDNLSALHLTVNPVLHSRSKHVALDYHYVRERVAQGVLITRYIPSAYQIADIFTKSMTKARLAQFRRKLCLHPGHSLRGDINSRSNKDESASQEK</sequence>
<comment type="similarity">
    <text evidence="11">Belongs to the polygalacturonase-inhibiting protein family.</text>
</comment>
<evidence type="ECO:0000313" key="16">
    <source>
        <dbReference type="Proteomes" id="UP000467840"/>
    </source>
</evidence>
<feature type="region of interest" description="Disordered" evidence="12">
    <location>
        <begin position="967"/>
        <end position="1023"/>
    </location>
</feature>
<dbReference type="GO" id="GO:0016020">
    <property type="term" value="C:membrane"/>
    <property type="evidence" value="ECO:0007669"/>
    <property type="project" value="UniProtKB-SubCell"/>
</dbReference>
<keyword evidence="5" id="KW-0812">Transmembrane</keyword>
<feature type="compositionally biased region" description="Polar residues" evidence="12">
    <location>
        <begin position="597"/>
        <end position="619"/>
    </location>
</feature>
<dbReference type="Gene3D" id="3.30.420.10">
    <property type="entry name" value="Ribonuclease H-like superfamily/Ribonuclease H"/>
    <property type="match status" value="1"/>
</dbReference>
<keyword evidence="10" id="KW-0472">Membrane</keyword>
<dbReference type="GO" id="GO:0004190">
    <property type="term" value="F:aspartic-type endopeptidase activity"/>
    <property type="evidence" value="ECO:0007669"/>
    <property type="project" value="UniProtKB-KW"/>
</dbReference>